<feature type="region of interest" description="Disordered" evidence="2">
    <location>
        <begin position="830"/>
        <end position="861"/>
    </location>
</feature>
<dbReference type="Pfam" id="PF24851">
    <property type="entry name" value="DUF7725"/>
    <property type="match status" value="1"/>
</dbReference>
<organism evidence="4">
    <name type="scientific">Sesamum radiatum</name>
    <name type="common">Black benniseed</name>
    <dbReference type="NCBI Taxonomy" id="300843"/>
    <lineage>
        <taxon>Eukaryota</taxon>
        <taxon>Viridiplantae</taxon>
        <taxon>Streptophyta</taxon>
        <taxon>Embryophyta</taxon>
        <taxon>Tracheophyta</taxon>
        <taxon>Spermatophyta</taxon>
        <taxon>Magnoliopsida</taxon>
        <taxon>eudicotyledons</taxon>
        <taxon>Gunneridae</taxon>
        <taxon>Pentapetalae</taxon>
        <taxon>asterids</taxon>
        <taxon>lamiids</taxon>
        <taxon>Lamiales</taxon>
        <taxon>Pedaliaceae</taxon>
        <taxon>Sesamum</taxon>
    </lineage>
</organism>
<gene>
    <name evidence="4" type="ORF">Sradi_1967200</name>
</gene>
<evidence type="ECO:0000259" key="3">
    <source>
        <dbReference type="Pfam" id="PF24851"/>
    </source>
</evidence>
<evidence type="ECO:0000256" key="1">
    <source>
        <dbReference type="SAM" id="Coils"/>
    </source>
</evidence>
<feature type="region of interest" description="Disordered" evidence="2">
    <location>
        <begin position="317"/>
        <end position="374"/>
    </location>
</feature>
<evidence type="ECO:0000256" key="2">
    <source>
        <dbReference type="SAM" id="MobiDB-lite"/>
    </source>
</evidence>
<reference evidence="4" key="1">
    <citation type="submission" date="2020-06" db="EMBL/GenBank/DDBJ databases">
        <authorList>
            <person name="Li T."/>
            <person name="Hu X."/>
            <person name="Zhang T."/>
            <person name="Song X."/>
            <person name="Zhang H."/>
            <person name="Dai N."/>
            <person name="Sheng W."/>
            <person name="Hou X."/>
            <person name="Wei L."/>
        </authorList>
    </citation>
    <scope>NUCLEOTIDE SEQUENCE</scope>
    <source>
        <strain evidence="4">G02</strain>
        <tissue evidence="4">Leaf</tissue>
    </source>
</reference>
<sequence>MDAPPAAPAIARNGGFSMPSMSPSSSQPSRKEWRVVSEQSVRNSGNEELERSRLGQSDERLIYEVQHGREPVDVDFCSITIDGGLDNDILQQRLHAVAKQREELQQMEIELRAQVIARSEIVGMQNTFDTQLKEQANANIKLQEQLHEKGQKIHELERKLEETERELHAIRLDNEAAWAKEDLLREQSKELQSYRRERDNSEAERVQHIKQIHDLQEHIQEKDRQFMELQEQHRIAQETILYKDEQLREAQAWITRAQEMDALQSTTNHTLQAELRERTEHYNQLWLGCQRQFGEMERLHLHIQQLQLELASLREKSGSNLDGSHASQTNLKDASELGQSNDTQVEVNGNGSPGGNTGGVQNGNSEIACGGNPSTQADHVHGVAFAPSLLGMPTYIPPGQVAALHPFVMHQQGLPHPSHVMQSHLHSVPAMSSIQSWQNQHAQPDGQHVPTHDRYPQETEQNLSRPDSHYESGASGNGKIDLANYVDTNISRGLDADSVVASANEKVLDSIDKPYDNTQSPKSLQQISSQFHDALQLDLPARSNGTQIHARPALILPQEMQGNLVSEIGMKNKSMMMEHSNLAVNASSSDAMANAKSFSETTTDTASASSADLADGFVSTTQKNNIAAKPGDSHLLDERALLASIARTIGSGGRIRISSTLPNRLAKMLAPLHWHDYKKKYGKLDDFVTSHPELFIIEGDYVQLREGAQEIIAATAAVAKVAAAAAATPTSYPSLLPSVALTPMAQSHRLKKTSSLESSSVNADKTSFTEFAGPTPLNVVDHPSQFAPVQSQNMNGGFFHVAGGTPNVKILSKAKDHLEMNGSETRLGRSALLPVGNGTNSGKTDFPQSKGASHGRPGVGSVGKQHSRILWITFFQGNWGCIKYEKIDLFWILQAVPTLNYWHQVEQRTEDCDWREAIPMYLGISKGKEEICPVIGEVKAT</sequence>
<dbReference type="AlphaFoldDB" id="A0AAW2TFQ7"/>
<feature type="compositionally biased region" description="Polar residues" evidence="2">
    <location>
        <begin position="837"/>
        <end position="851"/>
    </location>
</feature>
<dbReference type="InterPro" id="IPR056142">
    <property type="entry name" value="DUF7725"/>
</dbReference>
<feature type="compositionally biased region" description="Gly residues" evidence="2">
    <location>
        <begin position="351"/>
        <end position="361"/>
    </location>
</feature>
<reference evidence="4" key="2">
    <citation type="journal article" date="2024" name="Plant">
        <title>Genomic evolution and insights into agronomic trait innovations of Sesamum species.</title>
        <authorList>
            <person name="Miao H."/>
            <person name="Wang L."/>
            <person name="Qu L."/>
            <person name="Liu H."/>
            <person name="Sun Y."/>
            <person name="Le M."/>
            <person name="Wang Q."/>
            <person name="Wei S."/>
            <person name="Zheng Y."/>
            <person name="Lin W."/>
            <person name="Duan Y."/>
            <person name="Cao H."/>
            <person name="Xiong S."/>
            <person name="Wang X."/>
            <person name="Wei L."/>
            <person name="Li C."/>
            <person name="Ma Q."/>
            <person name="Ju M."/>
            <person name="Zhao R."/>
            <person name="Li G."/>
            <person name="Mu C."/>
            <person name="Tian Q."/>
            <person name="Mei H."/>
            <person name="Zhang T."/>
            <person name="Gao T."/>
            <person name="Zhang H."/>
        </authorList>
    </citation>
    <scope>NUCLEOTIDE SEQUENCE</scope>
    <source>
        <strain evidence="4">G02</strain>
    </source>
</reference>
<evidence type="ECO:0000313" key="4">
    <source>
        <dbReference type="EMBL" id="KAL0403264.1"/>
    </source>
</evidence>
<accession>A0AAW2TFQ7</accession>
<feature type="compositionally biased region" description="Polar residues" evidence="2">
    <location>
        <begin position="432"/>
        <end position="442"/>
    </location>
</feature>
<comment type="caution">
    <text evidence="4">The sequence shown here is derived from an EMBL/GenBank/DDBJ whole genome shotgun (WGS) entry which is preliminary data.</text>
</comment>
<feature type="region of interest" description="Disordered" evidence="2">
    <location>
        <begin position="1"/>
        <end position="53"/>
    </location>
</feature>
<protein>
    <recommendedName>
        <fullName evidence="3">DUF7725 domain-containing protein</fullName>
    </recommendedName>
</protein>
<feature type="region of interest" description="Disordered" evidence="2">
    <location>
        <begin position="432"/>
        <end position="477"/>
    </location>
</feature>
<feature type="compositionally biased region" description="Low complexity" evidence="2">
    <location>
        <begin position="17"/>
        <end position="28"/>
    </location>
</feature>
<dbReference type="PANTHER" id="PTHR35766">
    <property type="entry name" value="OS08G0543600 PROTEIN"/>
    <property type="match status" value="1"/>
</dbReference>
<name>A0AAW2TFQ7_SESRA</name>
<feature type="compositionally biased region" description="Polar residues" evidence="2">
    <location>
        <begin position="318"/>
        <end position="347"/>
    </location>
</feature>
<feature type="domain" description="DUF7725" evidence="3">
    <location>
        <begin position="635"/>
        <end position="705"/>
    </location>
</feature>
<proteinExistence type="predicted"/>
<keyword evidence="1" id="KW-0175">Coiled coil</keyword>
<dbReference type="EMBL" id="JACGWJ010000008">
    <property type="protein sequence ID" value="KAL0403264.1"/>
    <property type="molecule type" value="Genomic_DNA"/>
</dbReference>
<dbReference type="PANTHER" id="PTHR35766:SF1">
    <property type="entry name" value="OS08G0543600 PROTEIN"/>
    <property type="match status" value="1"/>
</dbReference>
<feature type="compositionally biased region" description="Polar residues" evidence="2">
    <location>
        <begin position="37"/>
        <end position="46"/>
    </location>
</feature>
<feature type="coiled-coil region" evidence="1">
    <location>
        <begin position="87"/>
        <end position="239"/>
    </location>
</feature>